<gene>
    <name evidence="2" type="ORF">ATY31_17825</name>
</gene>
<accession>A0A2S3YLL7</accession>
<evidence type="ECO:0000313" key="3">
    <source>
        <dbReference type="Proteomes" id="UP000237511"/>
    </source>
</evidence>
<evidence type="ECO:0000313" key="2">
    <source>
        <dbReference type="EMBL" id="POH29767.1"/>
    </source>
</evidence>
<dbReference type="AlphaFoldDB" id="A0A2S3YLL7"/>
<name>A0A2S3YLL7_9HYPH</name>
<dbReference type="Pfam" id="PF03050">
    <property type="entry name" value="DDE_Tnp_IS66"/>
    <property type="match status" value="1"/>
</dbReference>
<protein>
    <recommendedName>
        <fullName evidence="1">Transposase IS66 central domain-containing protein</fullName>
    </recommendedName>
</protein>
<dbReference type="Proteomes" id="UP000237511">
    <property type="component" value="Unassembled WGS sequence"/>
</dbReference>
<dbReference type="InterPro" id="IPR004291">
    <property type="entry name" value="Transposase_IS66_central"/>
</dbReference>
<comment type="caution">
    <text evidence="2">The sequence shown here is derived from an EMBL/GenBank/DDBJ whole genome shotgun (WGS) entry which is preliminary data.</text>
</comment>
<reference evidence="2 3" key="1">
    <citation type="journal article" date="2014" name="Syst. Appl. Microbiol.">
        <title>Microsymbionts of Phaseolus vulgaris in acid and alkaline soils of Mexico.</title>
        <authorList>
            <person name="Verastegui-Valdes M.M."/>
            <person name="Zhang Y.J."/>
            <person name="Rivera-Orduna F.N."/>
            <person name="Cheng H.P."/>
            <person name="Sui X.H."/>
            <person name="Wang E.T."/>
        </authorList>
    </citation>
    <scope>NUCLEOTIDE SEQUENCE [LARGE SCALE GENOMIC DNA]</scope>
    <source>
        <strain evidence="2 3">FG01</strain>
    </source>
</reference>
<dbReference type="EMBL" id="LODU01000043">
    <property type="protein sequence ID" value="POH29767.1"/>
    <property type="molecule type" value="Genomic_DNA"/>
</dbReference>
<feature type="domain" description="Transposase IS66 central" evidence="1">
    <location>
        <begin position="4"/>
        <end position="60"/>
    </location>
</feature>
<proteinExistence type="predicted"/>
<evidence type="ECO:0000259" key="1">
    <source>
        <dbReference type="Pfam" id="PF03050"/>
    </source>
</evidence>
<organism evidence="2 3">
    <name type="scientific">Sinorhizobium americanum</name>
    <dbReference type="NCBI Taxonomy" id="194963"/>
    <lineage>
        <taxon>Bacteria</taxon>
        <taxon>Pseudomonadati</taxon>
        <taxon>Pseudomonadota</taxon>
        <taxon>Alphaproteobacteria</taxon>
        <taxon>Hyphomicrobiales</taxon>
        <taxon>Rhizobiaceae</taxon>
        <taxon>Sinorhizobium/Ensifer group</taxon>
        <taxon>Sinorhizobium</taxon>
    </lineage>
</organism>
<sequence length="73" mass="8353">MEITRTGAAPIAEEGVKRIGELYQIEADLRGLAPETRLAERRERSKPLIADMETWLTYHRVPASLPNRPWVKP</sequence>